<keyword evidence="4 8" id="KW-1133">Transmembrane helix</keyword>
<dbReference type="OrthoDB" id="9804300at2"/>
<dbReference type="PANTHER" id="PTHR30477">
    <property type="entry name" value="ABC-TRANSPORTER METAL-BINDING PROTEIN"/>
    <property type="match status" value="1"/>
</dbReference>
<feature type="transmembrane region" description="Helical" evidence="8">
    <location>
        <begin position="12"/>
        <end position="36"/>
    </location>
</feature>
<keyword evidence="10" id="KW-1185">Reference proteome</keyword>
<dbReference type="Pfam" id="PF00950">
    <property type="entry name" value="ABC-3"/>
    <property type="match status" value="1"/>
</dbReference>
<dbReference type="PANTHER" id="PTHR30477:SF13">
    <property type="entry name" value="IRON TRANSPORT SYSTEM MEMBRANE PROTEIN HI_0360-RELATED"/>
    <property type="match status" value="1"/>
</dbReference>
<evidence type="ECO:0000256" key="3">
    <source>
        <dbReference type="ARBA" id="ARBA00022692"/>
    </source>
</evidence>
<dbReference type="InterPro" id="IPR037294">
    <property type="entry name" value="ABC_BtuC-like"/>
</dbReference>
<feature type="transmembrane region" description="Helical" evidence="8">
    <location>
        <begin position="92"/>
        <end position="115"/>
    </location>
</feature>
<evidence type="ECO:0000313" key="9">
    <source>
        <dbReference type="EMBL" id="ARO87689.1"/>
    </source>
</evidence>
<keyword evidence="6" id="KW-0813">Transport</keyword>
<evidence type="ECO:0000256" key="1">
    <source>
        <dbReference type="ARBA" id="ARBA00004141"/>
    </source>
</evidence>
<dbReference type="Gene3D" id="1.10.3470.10">
    <property type="entry name" value="ABC transporter involved in vitamin B12 uptake, BtuC"/>
    <property type="match status" value="1"/>
</dbReference>
<dbReference type="GO" id="GO:0043190">
    <property type="term" value="C:ATP-binding cassette (ABC) transporter complex"/>
    <property type="evidence" value="ECO:0007669"/>
    <property type="project" value="InterPro"/>
</dbReference>
<name>A0A1W6SPF9_9PROT</name>
<reference evidence="9 10" key="1">
    <citation type="journal article" date="2015" name="Int. J. Syst. Evol. Microbiol.">
        <title>Nitrosospira lacus sp. nov., a psychrotolerant, ammonia-oxidizing bacterium from sandy lake sediment.</title>
        <authorList>
            <person name="Urakawa H."/>
            <person name="Garcia J.C."/>
            <person name="Nielsen J.L."/>
            <person name="Le V.Q."/>
            <person name="Kozlowski J.A."/>
            <person name="Stein L.Y."/>
            <person name="Lim C.K."/>
            <person name="Pommerening-Roser A."/>
            <person name="Martens-Habbena W."/>
            <person name="Stahl D.A."/>
            <person name="Klotz M.G."/>
        </authorList>
    </citation>
    <scope>NUCLEOTIDE SEQUENCE [LARGE SCALE GENOMIC DNA]</scope>
    <source>
        <strain evidence="9 10">APG3</strain>
    </source>
</reference>
<gene>
    <name evidence="9" type="ORF">EBAPG3_007830</name>
</gene>
<evidence type="ECO:0000313" key="10">
    <source>
        <dbReference type="Proteomes" id="UP000012179"/>
    </source>
</evidence>
<evidence type="ECO:0000256" key="8">
    <source>
        <dbReference type="SAM" id="Phobius"/>
    </source>
</evidence>
<dbReference type="GO" id="GO:0010043">
    <property type="term" value="P:response to zinc ion"/>
    <property type="evidence" value="ECO:0007669"/>
    <property type="project" value="TreeGrafter"/>
</dbReference>
<dbReference type="RefSeq" id="WP_085921977.1">
    <property type="nucleotide sequence ID" value="NZ_CP021106.3"/>
</dbReference>
<dbReference type="EMBL" id="CP021106">
    <property type="protein sequence ID" value="ARO87689.1"/>
    <property type="molecule type" value="Genomic_DNA"/>
</dbReference>
<keyword evidence="3 6" id="KW-0812">Transmembrane</keyword>
<dbReference type="KEGG" id="nlc:EBAPG3_007830"/>
<dbReference type="Proteomes" id="UP000012179">
    <property type="component" value="Chromosome"/>
</dbReference>
<evidence type="ECO:0000256" key="7">
    <source>
        <dbReference type="SAM" id="MobiDB-lite"/>
    </source>
</evidence>
<feature type="transmembrane region" description="Helical" evidence="8">
    <location>
        <begin position="56"/>
        <end position="80"/>
    </location>
</feature>
<dbReference type="SUPFAM" id="SSF81345">
    <property type="entry name" value="ABC transporter involved in vitamin B12 uptake, BtuC"/>
    <property type="match status" value="1"/>
</dbReference>
<feature type="compositionally biased region" description="Basic and acidic residues" evidence="7">
    <location>
        <begin position="295"/>
        <end position="312"/>
    </location>
</feature>
<organism evidence="9 10">
    <name type="scientific">Nitrosospira lacus</name>
    <dbReference type="NCBI Taxonomy" id="1288494"/>
    <lineage>
        <taxon>Bacteria</taxon>
        <taxon>Pseudomonadati</taxon>
        <taxon>Pseudomonadota</taxon>
        <taxon>Betaproteobacteria</taxon>
        <taxon>Nitrosomonadales</taxon>
        <taxon>Nitrosomonadaceae</taxon>
        <taxon>Nitrosospira</taxon>
    </lineage>
</organism>
<evidence type="ECO:0000256" key="2">
    <source>
        <dbReference type="ARBA" id="ARBA00008034"/>
    </source>
</evidence>
<feature type="transmembrane region" description="Helical" evidence="8">
    <location>
        <begin position="135"/>
        <end position="153"/>
    </location>
</feature>
<evidence type="ECO:0000256" key="5">
    <source>
        <dbReference type="ARBA" id="ARBA00023136"/>
    </source>
</evidence>
<feature type="transmembrane region" description="Helical" evidence="8">
    <location>
        <begin position="221"/>
        <end position="243"/>
    </location>
</feature>
<protein>
    <submittedName>
        <fullName evidence="9">ABC transporter</fullName>
    </submittedName>
</protein>
<dbReference type="AlphaFoldDB" id="A0A1W6SPF9"/>
<feature type="region of interest" description="Disordered" evidence="7">
    <location>
        <begin position="286"/>
        <end position="312"/>
    </location>
</feature>
<dbReference type="GO" id="GO:0055085">
    <property type="term" value="P:transmembrane transport"/>
    <property type="evidence" value="ECO:0007669"/>
    <property type="project" value="InterPro"/>
</dbReference>
<evidence type="ECO:0000256" key="4">
    <source>
        <dbReference type="ARBA" id="ARBA00022989"/>
    </source>
</evidence>
<dbReference type="InterPro" id="IPR001626">
    <property type="entry name" value="ABC_TroCD"/>
</dbReference>
<evidence type="ECO:0000256" key="6">
    <source>
        <dbReference type="RuleBase" id="RU003943"/>
    </source>
</evidence>
<comment type="similarity">
    <text evidence="2 6">Belongs to the ABC-3 integral membrane protein family.</text>
</comment>
<comment type="subcellular location">
    <subcellularLocation>
        <location evidence="6">Cell membrane</location>
        <topology evidence="6">Multi-pass membrane protein</topology>
    </subcellularLocation>
    <subcellularLocation>
        <location evidence="1">Membrane</location>
        <topology evidence="1">Multi-pass membrane protein</topology>
    </subcellularLocation>
</comment>
<dbReference type="CDD" id="cd06550">
    <property type="entry name" value="TM_ABC_iron-siderophores_like"/>
    <property type="match status" value="1"/>
</dbReference>
<feature type="transmembrane region" description="Helical" evidence="8">
    <location>
        <begin position="249"/>
        <end position="268"/>
    </location>
</feature>
<proteinExistence type="inferred from homology"/>
<keyword evidence="5 8" id="KW-0472">Membrane</keyword>
<accession>A0A1W6SPF9</accession>
<sequence length="312" mass="33514">MEFLLEPLEYEFFRHGLLAALMVGSLCGVIGVYVILRGMSYVGHGLSHAAFGGAVVGFTLNFNFYAGAGAMGLLAALLINRITRDGKIKSDAAIGIVTTAMFALGVVIISRVRNFTQSFEAALFGNILGITGEDLLVIGLVTASTMTAIFFMYRPLLFSTFDNEAARVFGIRTGIVQLIFSLLLTLSIIASMNVVGVTMIAATLIAPAVTARMMTDSFSRMLIYSTIIGAITGVAGMYLSYILNAASGATIVLFGALLFCLSVLIKFIREKFMLRVNLHRHGDLMHAHPHGQGHGVRDPERASEKMDKGESA</sequence>